<keyword evidence="4" id="KW-1185">Reference proteome</keyword>
<evidence type="ECO:0000313" key="4">
    <source>
        <dbReference type="Proteomes" id="UP000662939"/>
    </source>
</evidence>
<feature type="transmembrane region" description="Helical" evidence="2">
    <location>
        <begin position="440"/>
        <end position="463"/>
    </location>
</feature>
<proteinExistence type="predicted"/>
<evidence type="ECO:0000256" key="2">
    <source>
        <dbReference type="SAM" id="Phobius"/>
    </source>
</evidence>
<feature type="transmembrane region" description="Helical" evidence="2">
    <location>
        <begin position="265"/>
        <end position="285"/>
    </location>
</feature>
<dbReference type="RefSeq" id="WP_213172385.1">
    <property type="nucleotide sequence ID" value="NZ_CP070496.1"/>
</dbReference>
<feature type="compositionally biased region" description="Pro residues" evidence="1">
    <location>
        <begin position="18"/>
        <end position="30"/>
    </location>
</feature>
<feature type="compositionally biased region" description="Low complexity" evidence="1">
    <location>
        <begin position="1"/>
        <end position="17"/>
    </location>
</feature>
<accession>A0A895XV24</accession>
<evidence type="ECO:0008006" key="5">
    <source>
        <dbReference type="Google" id="ProtNLM"/>
    </source>
</evidence>
<dbReference type="AlphaFoldDB" id="A0A895XV24"/>
<feature type="transmembrane region" description="Helical" evidence="2">
    <location>
        <begin position="231"/>
        <end position="253"/>
    </location>
</feature>
<organism evidence="3 4">
    <name type="scientific">Natronoglycomyces albus</name>
    <dbReference type="NCBI Taxonomy" id="2811108"/>
    <lineage>
        <taxon>Bacteria</taxon>
        <taxon>Bacillati</taxon>
        <taxon>Actinomycetota</taxon>
        <taxon>Actinomycetes</taxon>
        <taxon>Glycomycetales</taxon>
        <taxon>Glycomycetaceae</taxon>
        <taxon>Natronoglycomyces</taxon>
    </lineage>
</organism>
<dbReference type="KEGG" id="nav:JQS30_05550"/>
<reference evidence="3" key="1">
    <citation type="submission" date="2021-02" db="EMBL/GenBank/DDBJ databases">
        <title>Natronoglycomyces albus gen. nov., sp. nov, a haloalkaliphilic actinobacterium from a soda solonchak soil.</title>
        <authorList>
            <person name="Sorokin D.Y."/>
            <person name="Khijniak T.V."/>
            <person name="Zakharycheva A.P."/>
            <person name="Boueva O.V."/>
            <person name="Ariskina E.V."/>
            <person name="Hahnke R.L."/>
            <person name="Bunk B."/>
            <person name="Sproer C."/>
            <person name="Schumann P."/>
            <person name="Evtushenko L.I."/>
            <person name="Kublanov I.V."/>
        </authorList>
    </citation>
    <scope>NUCLEOTIDE SEQUENCE</scope>
    <source>
        <strain evidence="3">DSM 106290</strain>
    </source>
</reference>
<feature type="transmembrane region" description="Helical" evidence="2">
    <location>
        <begin position="64"/>
        <end position="85"/>
    </location>
</feature>
<keyword evidence="2" id="KW-1133">Transmembrane helix</keyword>
<keyword evidence="2" id="KW-0812">Transmembrane</keyword>
<evidence type="ECO:0000256" key="1">
    <source>
        <dbReference type="SAM" id="MobiDB-lite"/>
    </source>
</evidence>
<protein>
    <recommendedName>
        <fullName evidence="5">Chemotaxis methyl-accepting receptor HlyB-like 4HB MCP domain-containing protein</fullName>
    </recommendedName>
</protein>
<feature type="region of interest" description="Disordered" evidence="1">
    <location>
        <begin position="1"/>
        <end position="48"/>
    </location>
</feature>
<sequence>MSLHAPPGVSGAVSAPPVSGPPPQQAPPTQPVTQSNPVSPGSEGKLNGKLASLTKHTPAKLRTYMIIALLLIATTGISGVTSMFAKQSFIDETSSESGQLSVAALDLYRALSDAEAIASSGFLAGGTESAQMREEYHTALRDASLALSRASSRAQSAEDAELIARVNAYLPVYTGLVDSARSYNRLGQPVGGTYLQQASQMMRTEMLPAAQDLQANATGAVNDSRSSATGFPWITVAAGVAALLFLLWLQVWLFKRTNRVFNKGLLGATGATVAVLAWVLTVGLLSAHHMGQSYEQGAKPLGELSEAHLAAQQARADQAMLLVTRGAGGDYLADYHRQLELLLGPDGGSGLMNRLTDDYGGDMSAPLSTARDAAEEWGTRSADVIATSEQGSYQEAVESSIGEQDDSLNTIFDQFDTAMNEATALSVDAFNDHTASAQTVLWGSHIAIAVFALLALFAAAAGIQVRIAEYHL</sequence>
<dbReference type="EMBL" id="CP070496">
    <property type="protein sequence ID" value="QSB06376.1"/>
    <property type="molecule type" value="Genomic_DNA"/>
</dbReference>
<evidence type="ECO:0000313" key="3">
    <source>
        <dbReference type="EMBL" id="QSB06376.1"/>
    </source>
</evidence>
<gene>
    <name evidence="3" type="ORF">JQS30_05550</name>
</gene>
<keyword evidence="2" id="KW-0472">Membrane</keyword>
<name>A0A895XV24_9ACTN</name>
<dbReference type="Proteomes" id="UP000662939">
    <property type="component" value="Chromosome"/>
</dbReference>